<name>A0A4Q7PFS3_9FLAO</name>
<dbReference type="OrthoDB" id="678019at2"/>
<gene>
    <name evidence="1" type="ORF">EV197_0533</name>
</gene>
<proteinExistence type="predicted"/>
<comment type="caution">
    <text evidence="1">The sequence shown here is derived from an EMBL/GenBank/DDBJ whole genome shotgun (WGS) entry which is preliminary data.</text>
</comment>
<dbReference type="EMBL" id="SGXE01000001">
    <property type="protein sequence ID" value="RZS99324.1"/>
    <property type="molecule type" value="Genomic_DNA"/>
</dbReference>
<organism evidence="1 2">
    <name type="scientific">Aquimarina brevivitae</name>
    <dbReference type="NCBI Taxonomy" id="323412"/>
    <lineage>
        <taxon>Bacteria</taxon>
        <taxon>Pseudomonadati</taxon>
        <taxon>Bacteroidota</taxon>
        <taxon>Flavobacteriia</taxon>
        <taxon>Flavobacteriales</taxon>
        <taxon>Flavobacteriaceae</taxon>
        <taxon>Aquimarina</taxon>
    </lineage>
</organism>
<dbReference type="InterPro" id="IPR013783">
    <property type="entry name" value="Ig-like_fold"/>
</dbReference>
<dbReference type="RefSeq" id="WP_130285172.1">
    <property type="nucleotide sequence ID" value="NZ_SGXE01000001.1"/>
</dbReference>
<sequence length="693" mass="76637">MNNKLNLSSCVIVLLLLISFQEVIAQRTIGRPLLIDERDNERNAACATQAQNSFIFIASLSPGDALPSGNEFIFELSDPDGSFDTGQNRELGRIDRPNNGTTTTQEIRIEGIALPTDVNSDFYRVRVRTTEAGIQSQPSDDIAMHYFDTRLRVILNNRNDVFVCNSTTINETITVTMRDDMGNAVDPNQFDWIWFRDGALITGASGPSLQVTTEGTYRASIPFGLCQPFYTANGSAGNSNNVDVILLDQDAVTVSTPSPDFSYCPEETKVLISSEQDSDFSYQWYKDGEPIAGAIAPTITLPLNNFQGEYYVEVQFGNEGCTLQSTPPTIVTNEGSSITQELPENLIILPNEIITLEVLTDAPDGSPFRWRVNTNVQEQGIVSGPSLTYVIDDGIVGEYRVEIDANDPCDSRLFSETEIFAPVNFDITIGTTGENLCSEDTVQLELLEMQGRTNTGFLVPLTPEQLNFFDFEWYRDGVPLGETSLSLTVDRSDSGGNYQLRANFRGPEFGETISNNLPISFVADDIELTVTPESLPEDGSPVTITAPFDSNYTYEWYIIVDGEEQLIAGENENTLQTNQEGTYFVRISSLICTADSLPVTVGIPSGPSEIIPNVISFNGQAFRNWTLPQSMLSDGTVEVIIYDSRGREDLRTTNYQNNWPTENSRTGGKDAVYYYIITKNSTVLRKGSITVMR</sequence>
<dbReference type="Gene3D" id="2.60.40.10">
    <property type="entry name" value="Immunoglobulins"/>
    <property type="match status" value="1"/>
</dbReference>
<protein>
    <recommendedName>
        <fullName evidence="3">CHU domain-containing protein</fullName>
    </recommendedName>
</protein>
<evidence type="ECO:0008006" key="3">
    <source>
        <dbReference type="Google" id="ProtNLM"/>
    </source>
</evidence>
<evidence type="ECO:0000313" key="2">
    <source>
        <dbReference type="Proteomes" id="UP000292262"/>
    </source>
</evidence>
<keyword evidence="2" id="KW-1185">Reference proteome</keyword>
<accession>A0A4Q7PFS3</accession>
<evidence type="ECO:0000313" key="1">
    <source>
        <dbReference type="EMBL" id="RZS99324.1"/>
    </source>
</evidence>
<dbReference type="Proteomes" id="UP000292262">
    <property type="component" value="Unassembled WGS sequence"/>
</dbReference>
<dbReference type="AlphaFoldDB" id="A0A4Q7PFS3"/>
<reference evidence="1 2" key="1">
    <citation type="submission" date="2019-02" db="EMBL/GenBank/DDBJ databases">
        <title>Genomic Encyclopedia of Type Strains, Phase IV (KMG-IV): sequencing the most valuable type-strain genomes for metagenomic binning, comparative biology and taxonomic classification.</title>
        <authorList>
            <person name="Goeker M."/>
        </authorList>
    </citation>
    <scope>NUCLEOTIDE SEQUENCE [LARGE SCALE GENOMIC DNA]</scope>
    <source>
        <strain evidence="1 2">DSM 17196</strain>
    </source>
</reference>